<protein>
    <submittedName>
        <fullName evidence="1">Alpha-acetolactate decarboxylase</fullName>
    </submittedName>
</protein>
<comment type="caution">
    <text evidence="1">The sequence shown here is derived from an EMBL/GenBank/DDBJ whole genome shotgun (WGS) entry which is preliminary data.</text>
</comment>
<proteinExistence type="predicted"/>
<name>A0ABR4YDG0_9VIBR</name>
<sequence length="220" mass="25052">MSEYTIEIQKLVNTALAELAAEHQSGKAVNAPAANNLYLLRWVTRAIKAQRFPRVVSGDLIRWQKMGRSKGNDAGLMMTFERISKYYAQFFPEGQQDRVIKDHEINAFIDMMEEQGWEVTTSEALVDCGKIQIFTEGPNSLAMCTEQCESCFDGEVMIKPMNWFVRGHHADFIEKASAAGFMVHKVTDYKSNVKYHGEYLVYPDNRGEHLAEIPLSFKAQ</sequence>
<keyword evidence="2" id="KW-1185">Reference proteome</keyword>
<evidence type="ECO:0000313" key="1">
    <source>
        <dbReference type="EMBL" id="KHA61529.1"/>
    </source>
</evidence>
<dbReference type="EMBL" id="JRWM01000006">
    <property type="protein sequence ID" value="KHA61529.1"/>
    <property type="molecule type" value="Genomic_DNA"/>
</dbReference>
<dbReference type="Proteomes" id="UP000030520">
    <property type="component" value="Unassembled WGS sequence"/>
</dbReference>
<reference evidence="1 2" key="1">
    <citation type="submission" date="2014-10" db="EMBL/GenBank/DDBJ databases">
        <title>Genome sequencing of Vibrio variabilis T01.</title>
        <authorList>
            <person name="Chan K.-G."/>
            <person name="Mohamad N.I."/>
        </authorList>
    </citation>
    <scope>NUCLEOTIDE SEQUENCE [LARGE SCALE GENOMIC DNA]</scope>
    <source>
        <strain evidence="1 2">T01</strain>
    </source>
</reference>
<evidence type="ECO:0000313" key="2">
    <source>
        <dbReference type="Proteomes" id="UP000030520"/>
    </source>
</evidence>
<dbReference type="InterPro" id="IPR021316">
    <property type="entry name" value="DUF2913"/>
</dbReference>
<dbReference type="RefSeq" id="WP_038213979.1">
    <property type="nucleotide sequence ID" value="NZ_JRWM01000006.1"/>
</dbReference>
<accession>A0ABR4YDG0</accession>
<gene>
    <name evidence="1" type="ORF">NL53_07830</name>
</gene>
<dbReference type="Pfam" id="PF11140">
    <property type="entry name" value="DUF2913"/>
    <property type="match status" value="1"/>
</dbReference>
<organism evidence="1 2">
    <name type="scientific">Vibrio variabilis</name>
    <dbReference type="NCBI Taxonomy" id="990271"/>
    <lineage>
        <taxon>Bacteria</taxon>
        <taxon>Pseudomonadati</taxon>
        <taxon>Pseudomonadota</taxon>
        <taxon>Gammaproteobacteria</taxon>
        <taxon>Vibrionales</taxon>
        <taxon>Vibrionaceae</taxon>
        <taxon>Vibrio</taxon>
    </lineage>
</organism>